<dbReference type="AlphaFoldDB" id="A0A3E0X0G9"/>
<dbReference type="InterPro" id="IPR036282">
    <property type="entry name" value="Glutathione-S-Trfase_C_sf"/>
</dbReference>
<reference evidence="3" key="1">
    <citation type="submission" date="2017-05" db="EMBL/GenBank/DDBJ databases">
        <authorList>
            <person name="Sharma S."/>
            <person name="Sidhu C."/>
            <person name="Pinnaka A.K."/>
        </authorList>
    </citation>
    <scope>NUCLEOTIDE SEQUENCE [LARGE SCALE GENOMIC DNA]</scope>
    <source>
        <strain evidence="3">AK93</strain>
    </source>
</reference>
<name>A0A3E0X0G9_9GAMM</name>
<organism evidence="2 3">
    <name type="scientific">Alkalilimnicola ehrlichii</name>
    <dbReference type="NCBI Taxonomy" id="351052"/>
    <lineage>
        <taxon>Bacteria</taxon>
        <taxon>Pseudomonadati</taxon>
        <taxon>Pseudomonadota</taxon>
        <taxon>Gammaproteobacteria</taxon>
        <taxon>Chromatiales</taxon>
        <taxon>Ectothiorhodospiraceae</taxon>
        <taxon>Alkalilimnicola</taxon>
    </lineage>
</organism>
<protein>
    <recommendedName>
        <fullName evidence="1">Glutathione S-transferase C-terminal domain-containing protein</fullName>
    </recommendedName>
</protein>
<dbReference type="EMBL" id="NFZW01000003">
    <property type="protein sequence ID" value="RFA38675.1"/>
    <property type="molecule type" value="Genomic_DNA"/>
</dbReference>
<dbReference type="SUPFAM" id="SSF47616">
    <property type="entry name" value="GST C-terminal domain-like"/>
    <property type="match status" value="1"/>
</dbReference>
<feature type="domain" description="Glutathione S-transferase C-terminal" evidence="1">
    <location>
        <begin position="14"/>
        <end position="66"/>
    </location>
</feature>
<dbReference type="Pfam" id="PF00043">
    <property type="entry name" value="GST_C"/>
    <property type="match status" value="1"/>
</dbReference>
<evidence type="ECO:0000313" key="3">
    <source>
        <dbReference type="Proteomes" id="UP000256763"/>
    </source>
</evidence>
<sequence>MELGHGSYEATVNTLAQAVKGRRYIAGDKFTAADIYLGSQIGWGLQCGTLEKRPEFVDYWHGLKGRPANKRAEAFTEKVGAQQAWADN</sequence>
<evidence type="ECO:0000313" key="2">
    <source>
        <dbReference type="EMBL" id="RFA38675.1"/>
    </source>
</evidence>
<dbReference type="CDD" id="cd03207">
    <property type="entry name" value="GST_C_8"/>
    <property type="match status" value="1"/>
</dbReference>
<accession>A0A3E0X0G9</accession>
<comment type="caution">
    <text evidence="2">The sequence shown here is derived from an EMBL/GenBank/DDBJ whole genome shotgun (WGS) entry which is preliminary data.</text>
</comment>
<keyword evidence="3" id="KW-1185">Reference proteome</keyword>
<dbReference type="Proteomes" id="UP000256763">
    <property type="component" value="Unassembled WGS sequence"/>
</dbReference>
<proteinExistence type="predicted"/>
<dbReference type="InterPro" id="IPR004046">
    <property type="entry name" value="GST_C"/>
</dbReference>
<dbReference type="Gene3D" id="1.20.1050.10">
    <property type="match status" value="1"/>
</dbReference>
<evidence type="ECO:0000259" key="1">
    <source>
        <dbReference type="Pfam" id="PF00043"/>
    </source>
</evidence>
<gene>
    <name evidence="2" type="ORF">CAL65_04930</name>
</gene>